<evidence type="ECO:0000313" key="2">
    <source>
        <dbReference type="Proteomes" id="UP000183971"/>
    </source>
</evidence>
<comment type="caution">
    <text evidence="1">The sequence shown here is derived from an EMBL/GenBank/DDBJ whole genome shotgun (WGS) entry which is preliminary data.</text>
</comment>
<dbReference type="EMBL" id="FJOF01000011">
    <property type="protein sequence ID" value="CZR46963.1"/>
    <property type="molecule type" value="Genomic_DNA"/>
</dbReference>
<dbReference type="GeneID" id="42053214"/>
<dbReference type="VEuPathDB" id="FungiDB:FPRO_08337"/>
<dbReference type="Proteomes" id="UP000183971">
    <property type="component" value="Unassembled WGS sequence"/>
</dbReference>
<protein>
    <submittedName>
        <fullName evidence="1">Uncharacterized protein</fullName>
    </submittedName>
</protein>
<gene>
    <name evidence="1" type="ORF">FPRO_08337</name>
</gene>
<accession>A0A1L7W2V5</accession>
<organism evidence="1 2">
    <name type="scientific">Fusarium proliferatum (strain ET1)</name>
    <name type="common">Orchid endophyte fungus</name>
    <dbReference type="NCBI Taxonomy" id="1227346"/>
    <lineage>
        <taxon>Eukaryota</taxon>
        <taxon>Fungi</taxon>
        <taxon>Dikarya</taxon>
        <taxon>Ascomycota</taxon>
        <taxon>Pezizomycotina</taxon>
        <taxon>Sordariomycetes</taxon>
        <taxon>Hypocreomycetidae</taxon>
        <taxon>Hypocreales</taxon>
        <taxon>Nectriaceae</taxon>
        <taxon>Fusarium</taxon>
        <taxon>Fusarium fujikuroi species complex</taxon>
    </lineage>
</organism>
<dbReference type="RefSeq" id="XP_031087497.1">
    <property type="nucleotide sequence ID" value="XM_031221994.1"/>
</dbReference>
<sequence length="219" mass="25169">MGLFDFIHRTLPPAYPDAPPPSYQDVAAPRSWKVHLKFGSDPDLLKRATPQVNLTIGWQAHLILNTSDIVSLMREGLYVSQKNVIVEESCLALRPHEQEHKTYYHDRHFALTGPNWKGNLVVTTFSGPIATNFRVEHLSADKVFHCDASDVSKTPQCWAYYFMIDRPHVNANYILDDTPLEGLWPWPRKEPSPQGMENEWKRKGNRRELRKAICSTCSE</sequence>
<proteinExistence type="predicted"/>
<dbReference type="AlphaFoldDB" id="A0A1L7W2V5"/>
<reference evidence="2" key="1">
    <citation type="journal article" date="2016" name="Genome Biol. Evol.">
        <title>Comparative 'omics' of the Fusarium fujikuroi species complex highlights differences in genetic potential and metabolite synthesis.</title>
        <authorList>
            <person name="Niehaus E.-M."/>
            <person name="Muensterkoetter M."/>
            <person name="Proctor R.H."/>
            <person name="Brown D.W."/>
            <person name="Sharon A."/>
            <person name="Idan Y."/>
            <person name="Oren-Young L."/>
            <person name="Sieber C.M."/>
            <person name="Novak O."/>
            <person name="Pencik A."/>
            <person name="Tarkowska D."/>
            <person name="Hromadova K."/>
            <person name="Freeman S."/>
            <person name="Maymon M."/>
            <person name="Elazar M."/>
            <person name="Youssef S.A."/>
            <person name="El-Shabrawy E.S.M."/>
            <person name="Shalaby A.B.A."/>
            <person name="Houterman P."/>
            <person name="Brock N.L."/>
            <person name="Burkhardt I."/>
            <person name="Tsavkelova E.A."/>
            <person name="Dickschat J.S."/>
            <person name="Galuszka P."/>
            <person name="Gueldener U."/>
            <person name="Tudzynski B."/>
        </authorList>
    </citation>
    <scope>NUCLEOTIDE SEQUENCE [LARGE SCALE GENOMIC DNA]</scope>
    <source>
        <strain evidence="2">ET1</strain>
    </source>
</reference>
<name>A0A1L7W2V5_FUSPR</name>
<keyword evidence="2" id="KW-1185">Reference proteome</keyword>
<evidence type="ECO:0000313" key="1">
    <source>
        <dbReference type="EMBL" id="CZR46963.1"/>
    </source>
</evidence>